<evidence type="ECO:0000313" key="10">
    <source>
        <dbReference type="Proteomes" id="UP000187209"/>
    </source>
</evidence>
<evidence type="ECO:0000313" key="9">
    <source>
        <dbReference type="EMBL" id="OMJ77514.1"/>
    </source>
</evidence>
<feature type="domain" description="Protein kinase" evidence="8">
    <location>
        <begin position="108"/>
        <end position="362"/>
    </location>
</feature>
<dbReference type="InterPro" id="IPR011009">
    <property type="entry name" value="Kinase-like_dom_sf"/>
</dbReference>
<gene>
    <name evidence="9" type="ORF">SteCoe_22875</name>
</gene>
<dbReference type="GO" id="GO:0005737">
    <property type="term" value="C:cytoplasm"/>
    <property type="evidence" value="ECO:0007669"/>
    <property type="project" value="TreeGrafter"/>
</dbReference>
<evidence type="ECO:0000256" key="7">
    <source>
        <dbReference type="PROSITE-ProRule" id="PRU10141"/>
    </source>
</evidence>
<dbReference type="PROSITE" id="PS50011">
    <property type="entry name" value="PROTEIN_KINASE_DOM"/>
    <property type="match status" value="1"/>
</dbReference>
<protein>
    <recommendedName>
        <fullName evidence="8">Protein kinase domain-containing protein</fullName>
    </recommendedName>
</protein>
<dbReference type="PROSITE" id="PS00107">
    <property type="entry name" value="PROTEIN_KINASE_ATP"/>
    <property type="match status" value="1"/>
</dbReference>
<evidence type="ECO:0000256" key="4">
    <source>
        <dbReference type="ARBA" id="ARBA00022741"/>
    </source>
</evidence>
<evidence type="ECO:0000256" key="3">
    <source>
        <dbReference type="ARBA" id="ARBA00022679"/>
    </source>
</evidence>
<proteinExistence type="predicted"/>
<evidence type="ECO:0000256" key="2">
    <source>
        <dbReference type="ARBA" id="ARBA00022527"/>
    </source>
</evidence>
<keyword evidence="2" id="KW-0723">Serine/threonine-protein kinase</keyword>
<dbReference type="Gene3D" id="1.10.510.10">
    <property type="entry name" value="Transferase(Phosphotransferase) domain 1"/>
    <property type="match status" value="1"/>
</dbReference>
<name>A0A1R2BLC3_9CILI</name>
<feature type="binding site" evidence="7">
    <location>
        <position position="137"/>
    </location>
    <ligand>
        <name>ATP</name>
        <dbReference type="ChEBI" id="CHEBI:30616"/>
    </ligand>
</feature>
<sequence length="388" mass="43610">MRPSTITRKGTIRKRAPEKKIIIVHNLDDSYSLSDHSAGLLHDEIAMPNLICSSPRLENTNLNNTGYIQKAPLSPSLPFGPKAKARIIPFKDLSDTANNVEMDVLDNYNVWSDIGKGSYAVVKLATHKQTMMKCAIKIYSKKNLADPTLKKNVMREIKILKKIDHSNIVKFYEEISGKNNLYIVMEYVKGISLNNHLVAKSTKKLTETEACEIFKQITEALAYCHEKNITHRDIKMENVQLDLNFNVKLIDFGFATCFSNDKKTLVFCGSPTYMAPEIINHQASSGPPVDVWAAGILLFVLVTGSFPFKGNTEKRVFDKVKKGIYEIPEDLSRPCCDLIRSILDPNPITRITSKDILIHPWILNGGNIDFHSSPSKGDNIDVLDEECN</sequence>
<comment type="subunit">
    <text evidence="1">Monomer.</text>
</comment>
<accession>A0A1R2BLC3</accession>
<dbReference type="CDD" id="cd14003">
    <property type="entry name" value="STKc_AMPK-like"/>
    <property type="match status" value="1"/>
</dbReference>
<dbReference type="PANTHER" id="PTHR24346:SF30">
    <property type="entry name" value="MATERNAL EMBRYONIC LEUCINE ZIPPER KINASE"/>
    <property type="match status" value="1"/>
</dbReference>
<comment type="caution">
    <text evidence="9">The sequence shown here is derived from an EMBL/GenBank/DDBJ whole genome shotgun (WGS) entry which is preliminary data.</text>
</comment>
<dbReference type="GO" id="GO:0035556">
    <property type="term" value="P:intracellular signal transduction"/>
    <property type="evidence" value="ECO:0007669"/>
    <property type="project" value="TreeGrafter"/>
</dbReference>
<dbReference type="OrthoDB" id="449424at2759"/>
<dbReference type="FunFam" id="3.30.200.20:FF:000003">
    <property type="entry name" value="Non-specific serine/threonine protein kinase"/>
    <property type="match status" value="1"/>
</dbReference>
<evidence type="ECO:0000259" key="8">
    <source>
        <dbReference type="PROSITE" id="PS50011"/>
    </source>
</evidence>
<keyword evidence="3" id="KW-0808">Transferase</keyword>
<dbReference type="Pfam" id="PF00069">
    <property type="entry name" value="Pkinase"/>
    <property type="match status" value="1"/>
</dbReference>
<dbReference type="PANTHER" id="PTHR24346">
    <property type="entry name" value="MAP/MICROTUBULE AFFINITY-REGULATING KINASE"/>
    <property type="match status" value="1"/>
</dbReference>
<dbReference type="InterPro" id="IPR000719">
    <property type="entry name" value="Prot_kinase_dom"/>
</dbReference>
<dbReference type="InterPro" id="IPR017441">
    <property type="entry name" value="Protein_kinase_ATP_BS"/>
</dbReference>
<dbReference type="EMBL" id="MPUH01000571">
    <property type="protein sequence ID" value="OMJ77514.1"/>
    <property type="molecule type" value="Genomic_DNA"/>
</dbReference>
<keyword evidence="10" id="KW-1185">Reference proteome</keyword>
<dbReference type="SUPFAM" id="SSF56112">
    <property type="entry name" value="Protein kinase-like (PK-like)"/>
    <property type="match status" value="1"/>
</dbReference>
<keyword evidence="6 7" id="KW-0067">ATP-binding</keyword>
<dbReference type="GO" id="GO:0004674">
    <property type="term" value="F:protein serine/threonine kinase activity"/>
    <property type="evidence" value="ECO:0007669"/>
    <property type="project" value="UniProtKB-KW"/>
</dbReference>
<organism evidence="9 10">
    <name type="scientific">Stentor coeruleus</name>
    <dbReference type="NCBI Taxonomy" id="5963"/>
    <lineage>
        <taxon>Eukaryota</taxon>
        <taxon>Sar</taxon>
        <taxon>Alveolata</taxon>
        <taxon>Ciliophora</taxon>
        <taxon>Postciliodesmatophora</taxon>
        <taxon>Heterotrichea</taxon>
        <taxon>Heterotrichida</taxon>
        <taxon>Stentoridae</taxon>
        <taxon>Stentor</taxon>
    </lineage>
</organism>
<evidence type="ECO:0000256" key="6">
    <source>
        <dbReference type="ARBA" id="ARBA00022840"/>
    </source>
</evidence>
<dbReference type="Proteomes" id="UP000187209">
    <property type="component" value="Unassembled WGS sequence"/>
</dbReference>
<reference evidence="9 10" key="1">
    <citation type="submission" date="2016-11" db="EMBL/GenBank/DDBJ databases">
        <title>The macronuclear genome of Stentor coeruleus: a giant cell with tiny introns.</title>
        <authorList>
            <person name="Slabodnick M."/>
            <person name="Ruby J.G."/>
            <person name="Reiff S.B."/>
            <person name="Swart E.C."/>
            <person name="Gosai S."/>
            <person name="Prabakaran S."/>
            <person name="Witkowska E."/>
            <person name="Larue G.E."/>
            <person name="Fisher S."/>
            <person name="Freeman R.M."/>
            <person name="Gunawardena J."/>
            <person name="Chu W."/>
            <person name="Stover N.A."/>
            <person name="Gregory B.D."/>
            <person name="Nowacki M."/>
            <person name="Derisi J."/>
            <person name="Roy S.W."/>
            <person name="Marshall W.F."/>
            <person name="Sood P."/>
        </authorList>
    </citation>
    <scope>NUCLEOTIDE SEQUENCE [LARGE SCALE GENOMIC DNA]</scope>
    <source>
        <strain evidence="9">WM001</strain>
    </source>
</reference>
<dbReference type="GO" id="GO:0005524">
    <property type="term" value="F:ATP binding"/>
    <property type="evidence" value="ECO:0007669"/>
    <property type="project" value="UniProtKB-UniRule"/>
</dbReference>
<evidence type="ECO:0000256" key="1">
    <source>
        <dbReference type="ARBA" id="ARBA00011245"/>
    </source>
</evidence>
<dbReference type="FunFam" id="1.10.510.10:FF:000571">
    <property type="entry name" value="Maternal embryonic leucine zipper kinase"/>
    <property type="match status" value="1"/>
</dbReference>
<keyword evidence="4 7" id="KW-0547">Nucleotide-binding</keyword>
<dbReference type="SMART" id="SM00220">
    <property type="entry name" value="S_TKc"/>
    <property type="match status" value="1"/>
</dbReference>
<dbReference type="AlphaFoldDB" id="A0A1R2BLC3"/>
<keyword evidence="5" id="KW-0418">Kinase</keyword>
<evidence type="ECO:0000256" key="5">
    <source>
        <dbReference type="ARBA" id="ARBA00022777"/>
    </source>
</evidence>